<comment type="similarity">
    <text evidence="3">In the C-terminal section; belongs to the anthranilate synthase component I family.</text>
</comment>
<dbReference type="InterPro" id="IPR017926">
    <property type="entry name" value="GATASE"/>
</dbReference>
<evidence type="ECO:0000259" key="12">
    <source>
        <dbReference type="Pfam" id="PF04715"/>
    </source>
</evidence>
<feature type="domain" description="Glutamine amidotransferase" evidence="10">
    <location>
        <begin position="31"/>
        <end position="244"/>
    </location>
</feature>
<dbReference type="NCBIfam" id="TIGR01823">
    <property type="entry name" value="PabB-fungal"/>
    <property type="match status" value="1"/>
</dbReference>
<dbReference type="PROSITE" id="PS51273">
    <property type="entry name" value="GATASE_TYPE_1"/>
    <property type="match status" value="1"/>
</dbReference>
<evidence type="ECO:0000256" key="3">
    <source>
        <dbReference type="ARBA" id="ARBA00005970"/>
    </source>
</evidence>
<comment type="catalytic activity">
    <reaction evidence="1">
        <text>chorismate + L-glutamine = 4-amino-4-deoxychorismate + L-glutamate</text>
        <dbReference type="Rhea" id="RHEA:11672"/>
        <dbReference type="ChEBI" id="CHEBI:29748"/>
        <dbReference type="ChEBI" id="CHEBI:29985"/>
        <dbReference type="ChEBI" id="CHEBI:58359"/>
        <dbReference type="ChEBI" id="CHEBI:58406"/>
        <dbReference type="EC" id="2.6.1.85"/>
    </reaction>
</comment>
<dbReference type="Pfam" id="PF04715">
    <property type="entry name" value="Anth_synt_I_N"/>
    <property type="match status" value="1"/>
</dbReference>
<evidence type="ECO:0000256" key="2">
    <source>
        <dbReference type="ARBA" id="ARBA00005009"/>
    </source>
</evidence>
<dbReference type="CDD" id="cd01743">
    <property type="entry name" value="GATase1_Anthranilate_Synthase"/>
    <property type="match status" value="1"/>
</dbReference>
<dbReference type="InterPro" id="IPR029062">
    <property type="entry name" value="Class_I_gatase-like"/>
</dbReference>
<dbReference type="GO" id="GO:0046820">
    <property type="term" value="F:4-amino-4-deoxychorismate synthase activity"/>
    <property type="evidence" value="ECO:0007669"/>
    <property type="project" value="UniProtKB-EC"/>
</dbReference>
<evidence type="ECO:0000313" key="13">
    <source>
        <dbReference type="EMBL" id="KAF2837096.1"/>
    </source>
</evidence>
<evidence type="ECO:0000259" key="11">
    <source>
        <dbReference type="Pfam" id="PF00425"/>
    </source>
</evidence>
<evidence type="ECO:0000256" key="1">
    <source>
        <dbReference type="ARBA" id="ARBA00001000"/>
    </source>
</evidence>
<evidence type="ECO:0000256" key="9">
    <source>
        <dbReference type="ARBA" id="ARBA00031904"/>
    </source>
</evidence>
<comment type="caution">
    <text evidence="13">The sequence shown here is derived from an EMBL/GenBank/DDBJ whole genome shotgun (WGS) entry which is preliminary data.</text>
</comment>
<feature type="domain" description="Chorismate-utilising enzyme C-terminal" evidence="11">
    <location>
        <begin position="515"/>
        <end position="794"/>
    </location>
</feature>
<keyword evidence="6" id="KW-0289">Folate biosynthesis</keyword>
<dbReference type="InterPro" id="IPR005801">
    <property type="entry name" value="ADC_synthase"/>
</dbReference>
<dbReference type="InterPro" id="IPR006805">
    <property type="entry name" value="Anth_synth_I_N"/>
</dbReference>
<dbReference type="Pfam" id="PF00425">
    <property type="entry name" value="Chorismate_bind"/>
    <property type="match status" value="1"/>
</dbReference>
<reference evidence="13" key="1">
    <citation type="journal article" date="2020" name="Stud. Mycol.">
        <title>101 Dothideomycetes genomes: a test case for predicting lifestyles and emergence of pathogens.</title>
        <authorList>
            <person name="Haridas S."/>
            <person name="Albert R."/>
            <person name="Binder M."/>
            <person name="Bloem J."/>
            <person name="Labutti K."/>
            <person name="Salamov A."/>
            <person name="Andreopoulos B."/>
            <person name="Baker S."/>
            <person name="Barry K."/>
            <person name="Bills G."/>
            <person name="Bluhm B."/>
            <person name="Cannon C."/>
            <person name="Castanera R."/>
            <person name="Culley D."/>
            <person name="Daum C."/>
            <person name="Ezra D."/>
            <person name="Gonzalez J."/>
            <person name="Henrissat B."/>
            <person name="Kuo A."/>
            <person name="Liang C."/>
            <person name="Lipzen A."/>
            <person name="Lutzoni F."/>
            <person name="Magnuson J."/>
            <person name="Mondo S."/>
            <person name="Nolan M."/>
            <person name="Ohm R."/>
            <person name="Pangilinan J."/>
            <person name="Park H.-J."/>
            <person name="Ramirez L."/>
            <person name="Alfaro M."/>
            <person name="Sun H."/>
            <person name="Tritt A."/>
            <person name="Yoshinaga Y."/>
            <person name="Zwiers L.-H."/>
            <person name="Turgeon B."/>
            <person name="Goodwin S."/>
            <person name="Spatafora J."/>
            <person name="Crous P."/>
            <person name="Grigoriev I."/>
        </authorList>
    </citation>
    <scope>NUCLEOTIDE SEQUENCE</scope>
    <source>
        <strain evidence="13">CBS 101060</strain>
    </source>
</reference>
<dbReference type="GO" id="GO:0005737">
    <property type="term" value="C:cytoplasm"/>
    <property type="evidence" value="ECO:0007669"/>
    <property type="project" value="TreeGrafter"/>
</dbReference>
<dbReference type="EMBL" id="MU006101">
    <property type="protein sequence ID" value="KAF2837096.1"/>
    <property type="molecule type" value="Genomic_DNA"/>
</dbReference>
<protein>
    <recommendedName>
        <fullName evidence="4">aminodeoxychorismate synthase</fullName>
        <ecNumber evidence="4">2.6.1.85</ecNumber>
    </recommendedName>
    <alternativeName>
        <fullName evidence="8">Para-aminobenzoate synthase</fullName>
    </alternativeName>
    <alternativeName>
        <fullName evidence="9">p-aminobenzoic acid synthase</fullName>
    </alternativeName>
</protein>
<dbReference type="EC" id="2.6.1.85" evidence="4"/>
<evidence type="ECO:0000256" key="5">
    <source>
        <dbReference type="ARBA" id="ARBA00022679"/>
    </source>
</evidence>
<evidence type="ECO:0000256" key="6">
    <source>
        <dbReference type="ARBA" id="ARBA00022909"/>
    </source>
</evidence>
<dbReference type="Pfam" id="PF00117">
    <property type="entry name" value="GATase"/>
    <property type="match status" value="1"/>
</dbReference>
<comment type="pathway">
    <text evidence="2">Cofactor biosynthesis; tetrahydrofolate biosynthesis; 4-aminobenzoate from chorismate: step 1/2.</text>
</comment>
<evidence type="ECO:0000256" key="7">
    <source>
        <dbReference type="ARBA" id="ARBA00022962"/>
    </source>
</evidence>
<dbReference type="Gene3D" id="3.40.50.880">
    <property type="match status" value="1"/>
</dbReference>
<accession>A0A9P4S7A3</accession>
<name>A0A9P4S7A3_9PEZI</name>
<dbReference type="InterPro" id="IPR006221">
    <property type="entry name" value="TrpG/PapA_dom"/>
</dbReference>
<dbReference type="PANTHER" id="PTHR11236:SF18">
    <property type="entry name" value="AMINODEOXYCHORISMATE SYNTHASE"/>
    <property type="match status" value="1"/>
</dbReference>
<dbReference type="AlphaFoldDB" id="A0A9P4S7A3"/>
<dbReference type="SUPFAM" id="SSF56322">
    <property type="entry name" value="ADC synthase"/>
    <property type="match status" value="1"/>
</dbReference>
<gene>
    <name evidence="13" type="ORF">M501DRAFT_996256</name>
</gene>
<dbReference type="PRINTS" id="PR00097">
    <property type="entry name" value="ANTSNTHASEII"/>
</dbReference>
<dbReference type="PANTHER" id="PTHR11236">
    <property type="entry name" value="AMINOBENZOATE/ANTHRANILATE SYNTHASE"/>
    <property type="match status" value="1"/>
</dbReference>
<evidence type="ECO:0000259" key="10">
    <source>
        <dbReference type="Pfam" id="PF00117"/>
    </source>
</evidence>
<dbReference type="Proteomes" id="UP000799429">
    <property type="component" value="Unassembled WGS sequence"/>
</dbReference>
<dbReference type="InterPro" id="IPR015890">
    <property type="entry name" value="Chorismate_C"/>
</dbReference>
<evidence type="ECO:0000313" key="14">
    <source>
        <dbReference type="Proteomes" id="UP000799429"/>
    </source>
</evidence>
<keyword evidence="14" id="KW-1185">Reference proteome</keyword>
<sequence>MKPHDGITSSTSSARHVFHDRCAKRNPRVLYLDAYDSFSNNIIALLTTSLQATVESVHIDDLRYLQNQGAFYSLLEKFDAVVAGPGPGNPAKKSDVGLVEQLWNLPDDQLLPILGICLGFQSLGLAYGAQVERLKEPRHGLVMNVTHNQRSIFNKLDRFTATQYHSLFVNIGHFLQSGRHRSLSDNLWNPTSKCPLLQPLAWDLEDTENGPVLMAIRHMEKPFWGVQYHPESICTDEEGAKVIKNWWCLADEWLQSRKGVVLRDYKTLKVHGLSVLSPTKSSILSEAVNLHSCHPTLKKVLWQSMDLGALNVPRMFELLQAGRKQAILLKSTTNPRVDASDPGTGSHSILGVTDPNGVAQICYFQKESTVKFLSANGQVTYSSKCDDIWSFLQGFTQRRRVTGGPENSPFWGGLMGFVTYEAGLETISVKSCAMEHPSRRITRRPDICFALVTRSVIVDHLRSTVFVQSIRKDDQAFISETINALCTDVKPQGSSIPDPVYSPPPISSTTSPVRDTYCNQVRQCQSSIRAGDSYELCLTDQSTVVLSAPTDSWSLYLHLQKVNPAPFSAYIRLGRLGSGVTILSSSPERFLRWTRDGDAQFRPIKGTVKKSKDMTLEKATEILNSSKEKAENLMIVDLIRHDLHGIVGAGNTWMKQLMSVEEYKTVYQLVSVIEGRLRNRIPAGEAEDKSGIELLAASLPPGSMTGAPKKRSCELLADIEGKPRGIYSGVIGYLDFGGGGDFAVVIRTAYKWDDETGPVHEGSEEVGERWHVGAGGAITAQSTPEGEWAEMWTKRESTMRMFETA</sequence>
<keyword evidence="7" id="KW-0315">Glutamine amidotransferase</keyword>
<keyword evidence="5" id="KW-0808">Transferase</keyword>
<dbReference type="PRINTS" id="PR00099">
    <property type="entry name" value="CPSGATASE"/>
</dbReference>
<feature type="domain" description="Anthranilate synthase component I N-terminal" evidence="12">
    <location>
        <begin position="317"/>
        <end position="467"/>
    </location>
</feature>
<dbReference type="Gene3D" id="3.60.120.10">
    <property type="entry name" value="Anthranilate synthase"/>
    <property type="match status" value="1"/>
</dbReference>
<dbReference type="SUPFAM" id="SSF52317">
    <property type="entry name" value="Class I glutamine amidotransferase-like"/>
    <property type="match status" value="1"/>
</dbReference>
<dbReference type="InterPro" id="IPR010117">
    <property type="entry name" value="PabB_fungal"/>
</dbReference>
<organism evidence="13 14">
    <name type="scientific">Patellaria atrata CBS 101060</name>
    <dbReference type="NCBI Taxonomy" id="1346257"/>
    <lineage>
        <taxon>Eukaryota</taxon>
        <taxon>Fungi</taxon>
        <taxon>Dikarya</taxon>
        <taxon>Ascomycota</taxon>
        <taxon>Pezizomycotina</taxon>
        <taxon>Dothideomycetes</taxon>
        <taxon>Dothideomycetes incertae sedis</taxon>
        <taxon>Patellariales</taxon>
        <taxon>Patellariaceae</taxon>
        <taxon>Patellaria</taxon>
    </lineage>
</organism>
<dbReference type="GO" id="GO:0008153">
    <property type="term" value="P:4-aminobenzoate biosynthetic process"/>
    <property type="evidence" value="ECO:0007669"/>
    <property type="project" value="TreeGrafter"/>
</dbReference>
<dbReference type="GO" id="GO:0000162">
    <property type="term" value="P:L-tryptophan biosynthetic process"/>
    <property type="evidence" value="ECO:0007669"/>
    <property type="project" value="TreeGrafter"/>
</dbReference>
<dbReference type="GO" id="GO:0046656">
    <property type="term" value="P:folic acid biosynthetic process"/>
    <property type="evidence" value="ECO:0007669"/>
    <property type="project" value="UniProtKB-KW"/>
</dbReference>
<dbReference type="PRINTS" id="PR00096">
    <property type="entry name" value="GATASE"/>
</dbReference>
<evidence type="ECO:0000256" key="4">
    <source>
        <dbReference type="ARBA" id="ARBA00013139"/>
    </source>
</evidence>
<evidence type="ECO:0000256" key="8">
    <source>
        <dbReference type="ARBA" id="ARBA00031329"/>
    </source>
</evidence>
<dbReference type="InterPro" id="IPR019999">
    <property type="entry name" value="Anth_synth_I-like"/>
</dbReference>
<proteinExistence type="inferred from homology"/>
<dbReference type="OrthoDB" id="64220at2759"/>